<dbReference type="GO" id="GO:0000045">
    <property type="term" value="P:autophagosome assembly"/>
    <property type="evidence" value="ECO:0007669"/>
    <property type="project" value="InterPro"/>
</dbReference>
<dbReference type="Proteomes" id="UP000041254">
    <property type="component" value="Unassembled WGS sequence"/>
</dbReference>
<dbReference type="CDD" id="cd01612">
    <property type="entry name" value="Ubl_ATG12"/>
    <property type="match status" value="1"/>
</dbReference>
<evidence type="ECO:0000313" key="5">
    <source>
        <dbReference type="EMBL" id="CEL99395.1"/>
    </source>
</evidence>
<dbReference type="OrthoDB" id="10003551at2759"/>
<proteinExistence type="inferred from homology"/>
<dbReference type="Gene3D" id="3.10.20.90">
    <property type="entry name" value="Phosphatidylinositol 3-kinase Catalytic Subunit, Chain A, domain 1"/>
    <property type="match status" value="1"/>
</dbReference>
<protein>
    <recommendedName>
        <fullName evidence="4">Ubiquitin-like protein ATG12</fullName>
    </recommendedName>
</protein>
<dbReference type="GO" id="GO:0000422">
    <property type="term" value="P:autophagy of mitochondrion"/>
    <property type="evidence" value="ECO:0007669"/>
    <property type="project" value="TreeGrafter"/>
</dbReference>
<dbReference type="STRING" id="1169540.A0A0G4EPM8"/>
<evidence type="ECO:0000256" key="2">
    <source>
        <dbReference type="ARBA" id="ARBA00022786"/>
    </source>
</evidence>
<dbReference type="PANTHER" id="PTHR13385:SF0">
    <property type="entry name" value="UBIQUITIN-LIKE PROTEIN ATG12"/>
    <property type="match status" value="1"/>
</dbReference>
<dbReference type="AlphaFoldDB" id="A0A0G4EPM8"/>
<dbReference type="InParanoid" id="A0A0G4EPM8"/>
<gene>
    <name evidence="5" type="ORF">Vbra_3016</name>
</gene>
<dbReference type="FunCoup" id="A0A0G4EPM8">
    <property type="interactions" value="133"/>
</dbReference>
<dbReference type="GO" id="GO:0034727">
    <property type="term" value="P:piecemeal microautophagy of the nucleus"/>
    <property type="evidence" value="ECO:0007669"/>
    <property type="project" value="TreeGrafter"/>
</dbReference>
<dbReference type="OMA" id="YAKTHAW"/>
<sequence>MSIETVKEHFNSIRESKVVVDLRPIANAPVLKTGKFKVSGQETFADLKSRIETMVKRDTVYLYVNNSFEPSPDDYLFDLFECFKTGEQLNIGYSLTPAFH</sequence>
<dbReference type="Pfam" id="PF04110">
    <property type="entry name" value="APG12"/>
    <property type="match status" value="1"/>
</dbReference>
<keyword evidence="3 4" id="KW-0072">Autophagy</keyword>
<dbReference type="InterPro" id="IPR007242">
    <property type="entry name" value="Atg12"/>
</dbReference>
<name>A0A0G4EPM8_VITBC</name>
<organism evidence="5 6">
    <name type="scientific">Vitrella brassicaformis (strain CCMP3155)</name>
    <dbReference type="NCBI Taxonomy" id="1169540"/>
    <lineage>
        <taxon>Eukaryota</taxon>
        <taxon>Sar</taxon>
        <taxon>Alveolata</taxon>
        <taxon>Colpodellida</taxon>
        <taxon>Vitrellaceae</taxon>
        <taxon>Vitrella</taxon>
    </lineage>
</organism>
<keyword evidence="1 4" id="KW-1017">Isopeptide bond</keyword>
<keyword evidence="2 4" id="KW-0833">Ubl conjugation pathway</keyword>
<comment type="subunit">
    <text evidence="4">Forms a conjugate with ATG5.</text>
</comment>
<accession>A0A0G4EPM8</accession>
<comment type="similarity">
    <text evidence="4">Belongs to the ATG12 family.</text>
</comment>
<dbReference type="GO" id="GO:0097352">
    <property type="term" value="P:autophagosome maturation"/>
    <property type="evidence" value="ECO:0007669"/>
    <property type="project" value="TreeGrafter"/>
</dbReference>
<dbReference type="GO" id="GO:0000421">
    <property type="term" value="C:autophagosome membrane"/>
    <property type="evidence" value="ECO:0007669"/>
    <property type="project" value="TreeGrafter"/>
</dbReference>
<dbReference type="InterPro" id="IPR029071">
    <property type="entry name" value="Ubiquitin-like_domsf"/>
</dbReference>
<dbReference type="GO" id="GO:0019776">
    <property type="term" value="F:Atg8-family ligase activity"/>
    <property type="evidence" value="ECO:0007669"/>
    <property type="project" value="TreeGrafter"/>
</dbReference>
<dbReference type="PANTHER" id="PTHR13385">
    <property type="entry name" value="AUTOPHAGY PROTEIN 12"/>
    <property type="match status" value="1"/>
</dbReference>
<dbReference type="EMBL" id="CDMY01000279">
    <property type="protein sequence ID" value="CEL99395.1"/>
    <property type="molecule type" value="Genomic_DNA"/>
</dbReference>
<evidence type="ECO:0000256" key="3">
    <source>
        <dbReference type="ARBA" id="ARBA00023006"/>
    </source>
</evidence>
<evidence type="ECO:0000313" key="6">
    <source>
        <dbReference type="Proteomes" id="UP000041254"/>
    </source>
</evidence>
<dbReference type="SUPFAM" id="SSF54236">
    <property type="entry name" value="Ubiquitin-like"/>
    <property type="match status" value="1"/>
</dbReference>
<evidence type="ECO:0000256" key="4">
    <source>
        <dbReference type="RuleBase" id="RU361201"/>
    </source>
</evidence>
<reference evidence="5 6" key="1">
    <citation type="submission" date="2014-11" db="EMBL/GenBank/DDBJ databases">
        <authorList>
            <person name="Zhu J."/>
            <person name="Qi W."/>
            <person name="Song R."/>
        </authorList>
    </citation>
    <scope>NUCLEOTIDE SEQUENCE [LARGE SCALE GENOMIC DNA]</scope>
</reference>
<keyword evidence="6" id="KW-1185">Reference proteome</keyword>
<evidence type="ECO:0000256" key="1">
    <source>
        <dbReference type="ARBA" id="ARBA00022499"/>
    </source>
</evidence>
<dbReference type="GO" id="GO:0061723">
    <property type="term" value="P:glycophagy"/>
    <property type="evidence" value="ECO:0007669"/>
    <property type="project" value="TreeGrafter"/>
</dbReference>
<dbReference type="GO" id="GO:0034274">
    <property type="term" value="C:Atg12-Atg5-Atg16 complex"/>
    <property type="evidence" value="ECO:0007669"/>
    <property type="project" value="TreeGrafter"/>
</dbReference>
<dbReference type="PhylomeDB" id="A0A0G4EPM8"/>
<dbReference type="GO" id="GO:0034045">
    <property type="term" value="C:phagophore assembly site membrane"/>
    <property type="evidence" value="ECO:0007669"/>
    <property type="project" value="TreeGrafter"/>
</dbReference>
<dbReference type="VEuPathDB" id="CryptoDB:Vbra_3016"/>